<organism evidence="2">
    <name type="scientific">Chromera velia CCMP2878</name>
    <dbReference type="NCBI Taxonomy" id="1169474"/>
    <lineage>
        <taxon>Eukaryota</taxon>
        <taxon>Sar</taxon>
        <taxon>Alveolata</taxon>
        <taxon>Colpodellida</taxon>
        <taxon>Chromeraceae</taxon>
        <taxon>Chromera</taxon>
    </lineage>
</organism>
<gene>
    <name evidence="2" type="ORF">Cvel_1568.t1.CR1</name>
</gene>
<accession>A0A0K6SA99</accession>
<feature type="region of interest" description="Disordered" evidence="1">
    <location>
        <begin position="40"/>
        <end position="61"/>
    </location>
</feature>
<feature type="compositionally biased region" description="Basic and acidic residues" evidence="1">
    <location>
        <begin position="43"/>
        <end position="61"/>
    </location>
</feature>
<evidence type="ECO:0000313" key="2">
    <source>
        <dbReference type="EMBL" id="CUC10553.1"/>
    </source>
</evidence>
<sequence>MKRNKGTANMLRGLGKEEPLEGSELQSKYRAAGLVFFGQDEENEKRGKRTEEKEEERDTRKKERVVIDGGVGALHSAAATDGTLDLVVSLVQRWMVHSGRLRGERWEKPQAWQEYLRLSESLECFSLVYAEIKKLGVDIGDRLAGILFWYCVPEEVKRIAPLWGNQAVAEQGNRSAPIKSSLIRQKSFFSELYSRTDIESQGINRKKWVPSVLRGVLKVSDGKQSKEFKVESVIPLAVSNSRSKENGGGTHFFKMPSQSQCVPLNPSQKNTVSLIFLKRQWLTVAQLRGVMGKYERWVKKKGDKKGKENGQRGQERSSSSSGGGQRQNTPPPPPIDKMAYALAQAFLQKVRKEKQKGVYNRDRQQASQGLRRERAKLAMENKAPVVAVGGLRGRCALVSVSGRLRPVEWGQLTPTGQILVSSLSVGEEELVFNRSLGLDDTCNTQRVAGNRISNVFNVQKVGREEKVPQNILNVLNGAQPGGEGG</sequence>
<proteinExistence type="predicted"/>
<reference evidence="2" key="1">
    <citation type="submission" date="2014-11" db="EMBL/GenBank/DDBJ databases">
        <title>Molecular phylogeny of cliff fern family Woodsiaceae with morphological implications.</title>
        <authorList>
            <person name="Shao Y.-Z."/>
            <person name="Wei R."/>
            <person name="Zhang X.-C."/>
        </authorList>
    </citation>
    <scope>NUCLEOTIDE SEQUENCE</scope>
</reference>
<name>A0A0K6SA99_9ALVE</name>
<evidence type="ECO:0000256" key="1">
    <source>
        <dbReference type="SAM" id="MobiDB-lite"/>
    </source>
</evidence>
<dbReference type="EMBL" id="CDMZ01004519">
    <property type="protein sequence ID" value="CUC10553.1"/>
    <property type="molecule type" value="Genomic_DNA"/>
</dbReference>
<feature type="region of interest" description="Disordered" evidence="1">
    <location>
        <begin position="301"/>
        <end position="336"/>
    </location>
</feature>
<dbReference type="AlphaFoldDB" id="A0A0K6SA99"/>
<feature type="region of interest" description="Disordered" evidence="1">
    <location>
        <begin position="1"/>
        <end position="24"/>
    </location>
</feature>
<feature type="compositionally biased region" description="Basic and acidic residues" evidence="1">
    <location>
        <begin position="305"/>
        <end position="315"/>
    </location>
</feature>
<protein>
    <submittedName>
        <fullName evidence="2">Uncharacterized protein</fullName>
    </submittedName>
</protein>
<dbReference type="VEuPathDB" id="CryptoDB:Cvel_1568"/>